<evidence type="ECO:0000313" key="6">
    <source>
        <dbReference type="Proteomes" id="UP000183894"/>
    </source>
</evidence>
<proteinExistence type="predicted"/>
<sequence length="229" mass="25739">MGADAGTGYEVELGLPLRGTYLGSILAESDDLLIQFVGGIPMSDEPVPYFVAFGSDAPLVDEFLDTNPDVDRFELTAAGPDERLYRCWWRFQEKGIVSTIRDFDGIVRRMEGTKDGWTLSIFFPSNEKTAEFHDACLERGLDIDVKRVEPSHVDRRRLHRRTLSNKQLDALRLAFERGYFETPKEASLSEIAAELGISEQALSQRLRRATRHIVESLLASEPTVQTGSD</sequence>
<dbReference type="AlphaFoldDB" id="A0A1H7NGQ3"/>
<dbReference type="Pfam" id="PF04967">
    <property type="entry name" value="HTH_10"/>
    <property type="match status" value="1"/>
</dbReference>
<evidence type="ECO:0000256" key="2">
    <source>
        <dbReference type="ARBA" id="ARBA00023163"/>
    </source>
</evidence>
<reference evidence="5 6" key="1">
    <citation type="submission" date="2016-10" db="EMBL/GenBank/DDBJ databases">
        <authorList>
            <person name="de Groot N.N."/>
        </authorList>
    </citation>
    <scope>NUCLEOTIDE SEQUENCE [LARGE SCALE GENOMIC DNA]</scope>
    <source>
        <strain evidence="5 6">CDM_5</strain>
    </source>
</reference>
<feature type="domain" description="Bacterioopsin transcriptional activator GAF and HTH associated" evidence="4">
    <location>
        <begin position="25"/>
        <end position="145"/>
    </location>
</feature>
<evidence type="ECO:0000313" key="5">
    <source>
        <dbReference type="EMBL" id="SEL22710.1"/>
    </source>
</evidence>
<keyword evidence="1" id="KW-0805">Transcription regulation</keyword>
<dbReference type="InterPro" id="IPR013324">
    <property type="entry name" value="RNA_pol_sigma_r3/r4-like"/>
</dbReference>
<dbReference type="InterPro" id="IPR007050">
    <property type="entry name" value="HTH_bacterioopsin"/>
</dbReference>
<accession>A0A1H7NGQ3</accession>
<dbReference type="InterPro" id="IPR031803">
    <property type="entry name" value="BAT_GAF/HTH-assoc"/>
</dbReference>
<name>A0A1H7NGQ3_HALLR</name>
<dbReference type="EMBL" id="FOAD01000003">
    <property type="protein sequence ID" value="SEL22710.1"/>
    <property type="molecule type" value="Genomic_DNA"/>
</dbReference>
<dbReference type="Proteomes" id="UP000183894">
    <property type="component" value="Unassembled WGS sequence"/>
</dbReference>
<dbReference type="Pfam" id="PF15915">
    <property type="entry name" value="BAT"/>
    <property type="match status" value="1"/>
</dbReference>
<dbReference type="PANTHER" id="PTHR34236:SF1">
    <property type="entry name" value="DIMETHYL SULFOXIDE REDUCTASE TRANSCRIPTIONAL ACTIVATOR"/>
    <property type="match status" value="1"/>
</dbReference>
<dbReference type="OrthoDB" id="202021at2157"/>
<evidence type="ECO:0000259" key="4">
    <source>
        <dbReference type="Pfam" id="PF15915"/>
    </source>
</evidence>
<gene>
    <name evidence="5" type="ORF">SAMN04488691_103316</name>
</gene>
<dbReference type="Gene3D" id="1.10.10.10">
    <property type="entry name" value="Winged helix-like DNA-binding domain superfamily/Winged helix DNA-binding domain"/>
    <property type="match status" value="1"/>
</dbReference>
<dbReference type="InterPro" id="IPR036388">
    <property type="entry name" value="WH-like_DNA-bd_sf"/>
</dbReference>
<feature type="domain" description="HTH bat-type" evidence="3">
    <location>
        <begin position="163"/>
        <end position="214"/>
    </location>
</feature>
<evidence type="ECO:0000259" key="3">
    <source>
        <dbReference type="Pfam" id="PF04967"/>
    </source>
</evidence>
<protein>
    <submittedName>
        <fullName evidence="5">GAF and HTH_10 associated domain-containing protein</fullName>
    </submittedName>
</protein>
<dbReference type="RefSeq" id="WP_074793326.1">
    <property type="nucleotide sequence ID" value="NZ_FOAD01000003.1"/>
</dbReference>
<dbReference type="SUPFAM" id="SSF88659">
    <property type="entry name" value="Sigma3 and sigma4 domains of RNA polymerase sigma factors"/>
    <property type="match status" value="1"/>
</dbReference>
<dbReference type="PANTHER" id="PTHR34236">
    <property type="entry name" value="DIMETHYL SULFOXIDE REDUCTASE TRANSCRIPTIONAL ACTIVATOR"/>
    <property type="match status" value="1"/>
</dbReference>
<evidence type="ECO:0000256" key="1">
    <source>
        <dbReference type="ARBA" id="ARBA00023015"/>
    </source>
</evidence>
<organism evidence="5 6">
    <name type="scientific">Haloferax larsenii</name>
    <dbReference type="NCBI Taxonomy" id="302484"/>
    <lineage>
        <taxon>Archaea</taxon>
        <taxon>Methanobacteriati</taxon>
        <taxon>Methanobacteriota</taxon>
        <taxon>Stenosarchaea group</taxon>
        <taxon>Halobacteria</taxon>
        <taxon>Halobacteriales</taxon>
        <taxon>Haloferacaceae</taxon>
        <taxon>Haloferax</taxon>
    </lineage>
</organism>
<keyword evidence="2" id="KW-0804">Transcription</keyword>